<feature type="region of interest" description="Disordered" evidence="1">
    <location>
        <begin position="574"/>
        <end position="609"/>
    </location>
</feature>
<sequence>MGVLPAYLTGLSILQETFRAFLSNQYDGRQIPNNNKKRQYEGSPSITREVLRSRSVISGSGQQQPGSSNKINNEDKGEDEPPEKRKCVHTHGKLCPLCNNEPCRYKKSQTTSPEAVEFDPLEASGAGAVVATRDDPDFYNAVINQVAENIFRHIDGFSSQWSFLTVIRRNKYLHKHFHHLEKLFFPATEYDTSKIKGHTGLDLLYYAPSKIASHGVPEEWGTGEFRCPLTSKQTYHIISFDRGTNQGYYDSHEPYKVHEDYHIFFAIAENSDYAATSSMSNGTPTVRAVGYLHSLQNHHGFGLSYLTRHLKDADLLLANNWNSLITSLDEQTMNNLVAHLKVKKSKSKSLKDYIHENKTDGLNFLINILNHITNKSLQKQKSPSHYREELNLEYSNLWRGSYEYSALTVKRSQTTIHWKGLNEYQFNLPYNRNAYKLISGDGAYTPAGRSCFLLAITDEDCKWNSITAVGFGFLSTPHPNDQDVDRPKATHLILAPNWDSLINNLTDDQIKILITSLKTTRNKKNYLSHLYNKDKKAGKDLLLSALNTRMERIIFNASKANPWRYFFSEAEPMSPYSYSDTELDSSSDSNPDSDPDPDPDQGSDSDPDS</sequence>
<feature type="compositionally biased region" description="Acidic residues" evidence="1">
    <location>
        <begin position="581"/>
        <end position="609"/>
    </location>
</feature>
<feature type="compositionally biased region" description="Low complexity" evidence="1">
    <location>
        <begin position="58"/>
        <end position="68"/>
    </location>
</feature>
<dbReference type="RefSeq" id="WP_262600657.1">
    <property type="nucleotide sequence ID" value="NZ_CP103300.1"/>
</dbReference>
<gene>
    <name evidence="2" type="ORF">NX720_08335</name>
</gene>
<accession>A0ABY6GYN5</accession>
<dbReference type="Proteomes" id="UP001163255">
    <property type="component" value="Chromosome"/>
</dbReference>
<dbReference type="EMBL" id="CP103300">
    <property type="protein sequence ID" value="UYM17900.1"/>
    <property type="molecule type" value="Genomic_DNA"/>
</dbReference>
<organism evidence="2 3">
    <name type="scientific">Endozoicomonas euniceicola</name>
    <dbReference type="NCBI Taxonomy" id="1234143"/>
    <lineage>
        <taxon>Bacteria</taxon>
        <taxon>Pseudomonadati</taxon>
        <taxon>Pseudomonadota</taxon>
        <taxon>Gammaproteobacteria</taxon>
        <taxon>Oceanospirillales</taxon>
        <taxon>Endozoicomonadaceae</taxon>
        <taxon>Endozoicomonas</taxon>
    </lineage>
</organism>
<proteinExistence type="predicted"/>
<name>A0ABY6GYN5_9GAMM</name>
<evidence type="ECO:0000256" key="1">
    <source>
        <dbReference type="SAM" id="MobiDB-lite"/>
    </source>
</evidence>
<reference evidence="2" key="1">
    <citation type="submission" date="2022-10" db="EMBL/GenBank/DDBJ databases">
        <title>Completed Genome Sequence of two octocoral isolated bacterium, Endozoicomonas euniceicola EF212T and Endozoicomonas gorgoniicola PS125T.</title>
        <authorList>
            <person name="Chiou Y.-J."/>
            <person name="Chen Y.-H."/>
        </authorList>
    </citation>
    <scope>NUCLEOTIDE SEQUENCE</scope>
    <source>
        <strain evidence="2">EF212</strain>
    </source>
</reference>
<evidence type="ECO:0000313" key="3">
    <source>
        <dbReference type="Proteomes" id="UP001163255"/>
    </source>
</evidence>
<feature type="region of interest" description="Disordered" evidence="1">
    <location>
        <begin position="56"/>
        <end position="86"/>
    </location>
</feature>
<protein>
    <submittedName>
        <fullName evidence="2">Uncharacterized protein</fullName>
    </submittedName>
</protein>
<evidence type="ECO:0000313" key="2">
    <source>
        <dbReference type="EMBL" id="UYM17900.1"/>
    </source>
</evidence>
<keyword evidence="3" id="KW-1185">Reference proteome</keyword>